<evidence type="ECO:0000313" key="2">
    <source>
        <dbReference type="EMBL" id="OMJ78203.1"/>
    </source>
</evidence>
<dbReference type="Proteomes" id="UP000187209">
    <property type="component" value="Unassembled WGS sequence"/>
</dbReference>
<proteinExistence type="predicted"/>
<feature type="compositionally biased region" description="Low complexity" evidence="1">
    <location>
        <begin position="577"/>
        <end position="586"/>
    </location>
</feature>
<dbReference type="Gene3D" id="2.120.10.80">
    <property type="entry name" value="Kelch-type beta propeller"/>
    <property type="match status" value="1"/>
</dbReference>
<sequence length="603" mass="67930">MGNCFTSSHSDQNKVFEDFYYLLRDKKYLLRISDATISKFKIDNSIKVRKDSGVGYLNDGRIIIGGGTDGAGCITNKAYIITPHDGKISQIEDLPVASKEGAFFQYKDSVYYIGAIKDSDDEEILAQEQCAPIMKYALDTGGWVVFEEDKNQRQTIQDYLKKKLKDNLDGDNAIEIGYKEILYAGMFMIKSKVYFINGQRMKAEGTMQTLTDVFSIDLDEDNLAFKVEEFTLPLKVFRPLCGSYENKAFITGGLKPDSKGCNMESYLLTFNENGKQVEIEQILGLKLPLDDSYPMICSSKGFASLAYPNLALYNTRDKDWFMFTFGENLVRRETVKHQTPYLDLEELEEAKNPIYKHQEAKTIKKPVTKLTESISSGDSIRIDLPPGLMIEGNYGIGPSPYPKLNDSRSSGEFSVERRIEFPGGEQPEEIKSFNSSSAFSEQFNKKVLPKVLKPLDNDIKIPENKKKIGKDKDGSESSESLNFLKGSAVQSISSSSIVSNVSNLPQQVNLEIPKVQEKVKNKHKKNKKSSSSSSSESFEFENKNSEHESERKSLNNEKSLEEKKKIKARQTGIVKYEPSMESFSESFEVDASAQSEKYGHESP</sequence>
<accession>A0A1R2BN05</accession>
<dbReference type="SUPFAM" id="SSF117281">
    <property type="entry name" value="Kelch motif"/>
    <property type="match status" value="1"/>
</dbReference>
<dbReference type="AlphaFoldDB" id="A0A1R2BN05"/>
<gene>
    <name evidence="2" type="ORF">SteCoe_22049</name>
</gene>
<dbReference type="InterPro" id="IPR015915">
    <property type="entry name" value="Kelch-typ_b-propeller"/>
</dbReference>
<organism evidence="2 3">
    <name type="scientific">Stentor coeruleus</name>
    <dbReference type="NCBI Taxonomy" id="5963"/>
    <lineage>
        <taxon>Eukaryota</taxon>
        <taxon>Sar</taxon>
        <taxon>Alveolata</taxon>
        <taxon>Ciliophora</taxon>
        <taxon>Postciliodesmatophora</taxon>
        <taxon>Heterotrichea</taxon>
        <taxon>Heterotrichida</taxon>
        <taxon>Stentoridae</taxon>
        <taxon>Stentor</taxon>
    </lineage>
</organism>
<protein>
    <submittedName>
        <fullName evidence="2">Uncharacterized protein</fullName>
    </submittedName>
</protein>
<comment type="caution">
    <text evidence="2">The sequence shown here is derived from an EMBL/GenBank/DDBJ whole genome shotgun (WGS) entry which is preliminary data.</text>
</comment>
<feature type="region of interest" description="Disordered" evidence="1">
    <location>
        <begin position="503"/>
        <end position="603"/>
    </location>
</feature>
<evidence type="ECO:0000256" key="1">
    <source>
        <dbReference type="SAM" id="MobiDB-lite"/>
    </source>
</evidence>
<keyword evidence="3" id="KW-1185">Reference proteome</keyword>
<evidence type="ECO:0000313" key="3">
    <source>
        <dbReference type="Proteomes" id="UP000187209"/>
    </source>
</evidence>
<reference evidence="2 3" key="1">
    <citation type="submission" date="2016-11" db="EMBL/GenBank/DDBJ databases">
        <title>The macronuclear genome of Stentor coeruleus: a giant cell with tiny introns.</title>
        <authorList>
            <person name="Slabodnick M."/>
            <person name="Ruby J.G."/>
            <person name="Reiff S.B."/>
            <person name="Swart E.C."/>
            <person name="Gosai S."/>
            <person name="Prabakaran S."/>
            <person name="Witkowska E."/>
            <person name="Larue G.E."/>
            <person name="Fisher S."/>
            <person name="Freeman R.M."/>
            <person name="Gunawardena J."/>
            <person name="Chu W."/>
            <person name="Stover N.A."/>
            <person name="Gregory B.D."/>
            <person name="Nowacki M."/>
            <person name="Derisi J."/>
            <person name="Roy S.W."/>
            <person name="Marshall W.F."/>
            <person name="Sood P."/>
        </authorList>
    </citation>
    <scope>NUCLEOTIDE SEQUENCE [LARGE SCALE GENOMIC DNA]</scope>
    <source>
        <strain evidence="2">WM001</strain>
    </source>
</reference>
<dbReference type="EMBL" id="MPUH01000534">
    <property type="protein sequence ID" value="OMJ78203.1"/>
    <property type="molecule type" value="Genomic_DNA"/>
</dbReference>
<feature type="compositionally biased region" description="Basic and acidic residues" evidence="1">
    <location>
        <begin position="540"/>
        <end position="564"/>
    </location>
</feature>
<name>A0A1R2BN05_9CILI</name>